<comment type="caution">
    <text evidence="5">The sequence shown here is derived from an EMBL/GenBank/DDBJ whole genome shotgun (WGS) entry which is preliminary data.</text>
</comment>
<dbReference type="PROSITE" id="PS01117">
    <property type="entry name" value="HTH_MARR_1"/>
    <property type="match status" value="1"/>
</dbReference>
<dbReference type="InterPro" id="IPR023187">
    <property type="entry name" value="Tscrpt_reg_MarR-type_CS"/>
</dbReference>
<dbReference type="Gene3D" id="1.10.10.10">
    <property type="entry name" value="Winged helix-like DNA-binding domain superfamily/Winged helix DNA-binding domain"/>
    <property type="match status" value="1"/>
</dbReference>
<evidence type="ECO:0000313" key="5">
    <source>
        <dbReference type="EMBL" id="MDG3014131.1"/>
    </source>
</evidence>
<keyword evidence="6" id="KW-1185">Reference proteome</keyword>
<keyword evidence="1" id="KW-0805">Transcription regulation</keyword>
<dbReference type="InterPro" id="IPR036390">
    <property type="entry name" value="WH_DNA-bd_sf"/>
</dbReference>
<organism evidence="5 6">
    <name type="scientific">Speluncibacter jeojiensis</name>
    <dbReference type="NCBI Taxonomy" id="2710754"/>
    <lineage>
        <taxon>Bacteria</taxon>
        <taxon>Bacillati</taxon>
        <taxon>Actinomycetota</taxon>
        <taxon>Actinomycetes</taxon>
        <taxon>Mycobacteriales</taxon>
        <taxon>Speluncibacteraceae</taxon>
        <taxon>Speluncibacter</taxon>
    </lineage>
</organism>
<dbReference type="PANTHER" id="PTHR39515">
    <property type="entry name" value="CONSERVED PROTEIN"/>
    <property type="match status" value="1"/>
</dbReference>
<evidence type="ECO:0000313" key="6">
    <source>
        <dbReference type="Proteomes" id="UP001152755"/>
    </source>
</evidence>
<evidence type="ECO:0000256" key="1">
    <source>
        <dbReference type="ARBA" id="ARBA00023015"/>
    </source>
</evidence>
<evidence type="ECO:0000256" key="2">
    <source>
        <dbReference type="ARBA" id="ARBA00023125"/>
    </source>
</evidence>
<dbReference type="PANTHER" id="PTHR39515:SF2">
    <property type="entry name" value="HTH-TYPE TRANSCRIPTIONAL REGULATOR RV0880"/>
    <property type="match status" value="1"/>
</dbReference>
<dbReference type="Gene3D" id="1.10.287.100">
    <property type="match status" value="1"/>
</dbReference>
<dbReference type="InterPro" id="IPR052526">
    <property type="entry name" value="HTH-type_Bedaq_tolerance"/>
</dbReference>
<gene>
    <name evidence="5" type="ORF">NVS88_06120</name>
</gene>
<evidence type="ECO:0000259" key="4">
    <source>
        <dbReference type="PROSITE" id="PS50995"/>
    </source>
</evidence>
<protein>
    <submittedName>
        <fullName evidence="5">MarR family transcriptional regulator</fullName>
    </submittedName>
</protein>
<dbReference type="InterPro" id="IPR036388">
    <property type="entry name" value="WH-like_DNA-bd_sf"/>
</dbReference>
<dbReference type="AlphaFoldDB" id="A0A9X4M485"/>
<dbReference type="EMBL" id="JANRHA010000003">
    <property type="protein sequence ID" value="MDG3014131.1"/>
    <property type="molecule type" value="Genomic_DNA"/>
</dbReference>
<reference evidence="5" key="1">
    <citation type="submission" date="2022-08" db="EMBL/GenBank/DDBJ databases">
        <title>Genome analysis of Corynebacteriales strain.</title>
        <authorList>
            <person name="Lee S.D."/>
        </authorList>
    </citation>
    <scope>NUCLEOTIDE SEQUENCE</scope>
    <source>
        <strain evidence="5">D3-21</strain>
    </source>
</reference>
<accession>A0A9X4M485</accession>
<feature type="domain" description="HTH marR-type" evidence="4">
    <location>
        <begin position="12"/>
        <end position="148"/>
    </location>
</feature>
<evidence type="ECO:0000256" key="3">
    <source>
        <dbReference type="ARBA" id="ARBA00023163"/>
    </source>
</evidence>
<dbReference type="Proteomes" id="UP001152755">
    <property type="component" value="Unassembled WGS sequence"/>
</dbReference>
<sequence>MADGVDADEADAEQVAAELRLSIGLLVRRLRQVRIEGDLTLPENSALARLDRDGPTTSSALAKIEQISPQSMGATVAALLSRGLLEQREDPADGRRRLLWVTEAGRQALGSRRNARTQQLAQVLTSGFTQDELRRLAAAAPLIERLAQEL</sequence>
<dbReference type="PROSITE" id="PS50995">
    <property type="entry name" value="HTH_MARR_2"/>
    <property type="match status" value="1"/>
</dbReference>
<dbReference type="RefSeq" id="WP_277832009.1">
    <property type="nucleotide sequence ID" value="NZ_JAAIVF010000002.1"/>
</dbReference>
<keyword evidence="2" id="KW-0238">DNA-binding</keyword>
<proteinExistence type="predicted"/>
<name>A0A9X4M485_9ACTN</name>
<dbReference type="SUPFAM" id="SSF46785">
    <property type="entry name" value="Winged helix' DNA-binding domain"/>
    <property type="match status" value="1"/>
</dbReference>
<keyword evidence="3" id="KW-0804">Transcription</keyword>
<dbReference type="InterPro" id="IPR000835">
    <property type="entry name" value="HTH_MarR-typ"/>
</dbReference>
<dbReference type="GO" id="GO:0003700">
    <property type="term" value="F:DNA-binding transcription factor activity"/>
    <property type="evidence" value="ECO:0007669"/>
    <property type="project" value="InterPro"/>
</dbReference>
<dbReference type="GO" id="GO:0003677">
    <property type="term" value="F:DNA binding"/>
    <property type="evidence" value="ECO:0007669"/>
    <property type="project" value="UniProtKB-KW"/>
</dbReference>
<dbReference type="SMART" id="SM00347">
    <property type="entry name" value="HTH_MARR"/>
    <property type="match status" value="1"/>
</dbReference>
<dbReference type="Pfam" id="PF12802">
    <property type="entry name" value="MarR_2"/>
    <property type="match status" value="1"/>
</dbReference>